<dbReference type="Proteomes" id="UP000255036">
    <property type="component" value="Unassembled WGS sequence"/>
</dbReference>
<name>A0A371ATQ4_9FIRM</name>
<protein>
    <submittedName>
        <fullName evidence="1">HD domain-containing protein</fullName>
    </submittedName>
</protein>
<accession>A0A371ATQ4</accession>
<dbReference type="AlphaFoldDB" id="A0A371ATQ4"/>
<evidence type="ECO:0000313" key="2">
    <source>
        <dbReference type="Proteomes" id="UP000255036"/>
    </source>
</evidence>
<reference evidence="1 2" key="1">
    <citation type="submission" date="2018-07" db="EMBL/GenBank/DDBJ databases">
        <title>Anaerosacharophilus polymeroproducens gen. nov. sp. nov., an anaerobic bacterium isolated from salt field.</title>
        <authorList>
            <person name="Kim W."/>
            <person name="Yang S.-H."/>
            <person name="Oh J."/>
            <person name="Lee J.-H."/>
            <person name="Kwon K.K."/>
        </authorList>
    </citation>
    <scope>NUCLEOTIDE SEQUENCE [LARGE SCALE GENOMIC DNA]</scope>
    <source>
        <strain evidence="1 2">MCWD5</strain>
    </source>
</reference>
<sequence length="142" mass="16596">MIYTELTMKAMKIAYSAHKDQKDKAGVPYIFHPIHLAEQMNDEETTVIALLHDVIEDTTITQDDLLKEGIPLFLVDAIVLLTKDKKEDYFEYIQRVKSNELAKIVKIEDLKHNLDETRLLTCTIKDKERRNKYKKSLKMLTT</sequence>
<dbReference type="EMBL" id="QRCT01000034">
    <property type="protein sequence ID" value="RDU22945.1"/>
    <property type="molecule type" value="Genomic_DNA"/>
</dbReference>
<gene>
    <name evidence="1" type="ORF">DWV06_11260</name>
</gene>
<dbReference type="OrthoDB" id="9802385at2"/>
<dbReference type="Gene3D" id="1.10.3210.10">
    <property type="entry name" value="Hypothetical protein af1432"/>
    <property type="match status" value="1"/>
</dbReference>
<keyword evidence="2" id="KW-1185">Reference proteome</keyword>
<organism evidence="1 2">
    <name type="scientific">Anaerosacchariphilus polymeriproducens</name>
    <dbReference type="NCBI Taxonomy" id="1812858"/>
    <lineage>
        <taxon>Bacteria</taxon>
        <taxon>Bacillati</taxon>
        <taxon>Bacillota</taxon>
        <taxon>Clostridia</taxon>
        <taxon>Lachnospirales</taxon>
        <taxon>Lachnospiraceae</taxon>
        <taxon>Anaerosacchariphilus</taxon>
    </lineage>
</organism>
<dbReference type="RefSeq" id="WP_115482288.1">
    <property type="nucleotide sequence ID" value="NZ_QRCT01000034.1"/>
</dbReference>
<evidence type="ECO:0000313" key="1">
    <source>
        <dbReference type="EMBL" id="RDU22945.1"/>
    </source>
</evidence>
<dbReference type="SUPFAM" id="SSF109604">
    <property type="entry name" value="HD-domain/PDEase-like"/>
    <property type="match status" value="1"/>
</dbReference>
<comment type="caution">
    <text evidence="1">The sequence shown here is derived from an EMBL/GenBank/DDBJ whole genome shotgun (WGS) entry which is preliminary data.</text>
</comment>
<proteinExistence type="predicted"/>